<feature type="region of interest" description="Disordered" evidence="1">
    <location>
        <begin position="1"/>
        <end position="57"/>
    </location>
</feature>
<evidence type="ECO:0000313" key="3">
    <source>
        <dbReference type="Proteomes" id="UP001247754"/>
    </source>
</evidence>
<dbReference type="RefSeq" id="WP_310459525.1">
    <property type="nucleotide sequence ID" value="NZ_JAVKPH010000074.1"/>
</dbReference>
<keyword evidence="3" id="KW-1185">Reference proteome</keyword>
<gene>
    <name evidence="2" type="ORF">RGD00_22715</name>
</gene>
<feature type="compositionally biased region" description="Low complexity" evidence="1">
    <location>
        <begin position="27"/>
        <end position="48"/>
    </location>
</feature>
<comment type="caution">
    <text evidence="2">The sequence shown here is derived from an EMBL/GenBank/DDBJ whole genome shotgun (WGS) entry which is preliminary data.</text>
</comment>
<accession>A0ABU1FEW0</accession>
<sequence length="57" mass="5952">MRDRPATGGTFTRDPATGALTPAVENAPVIPAETPVAEPEPETPAAEPEPARMKKGR</sequence>
<name>A0ABU1FEW0_9RHOB</name>
<protein>
    <submittedName>
        <fullName evidence="2">Uncharacterized protein</fullName>
    </submittedName>
</protein>
<proteinExistence type="predicted"/>
<reference evidence="2 3" key="1">
    <citation type="submission" date="2023-09" db="EMBL/GenBank/DDBJ databases">
        <title>Xinfangfangia sedmenti sp. nov., isolated the sedment.</title>
        <authorList>
            <person name="Xu L."/>
        </authorList>
    </citation>
    <scope>NUCLEOTIDE SEQUENCE [LARGE SCALE GENOMIC DNA]</scope>
    <source>
        <strain evidence="2 3">LG-4</strain>
    </source>
</reference>
<evidence type="ECO:0000313" key="2">
    <source>
        <dbReference type="EMBL" id="MDR5655426.1"/>
    </source>
</evidence>
<evidence type="ECO:0000256" key="1">
    <source>
        <dbReference type="SAM" id="MobiDB-lite"/>
    </source>
</evidence>
<organism evidence="2 3">
    <name type="scientific">Ruixingdingia sedimenti</name>
    <dbReference type="NCBI Taxonomy" id="3073604"/>
    <lineage>
        <taxon>Bacteria</taxon>
        <taxon>Pseudomonadati</taxon>
        <taxon>Pseudomonadota</taxon>
        <taxon>Alphaproteobacteria</taxon>
        <taxon>Rhodobacterales</taxon>
        <taxon>Paracoccaceae</taxon>
        <taxon>Ruixingdingia</taxon>
    </lineage>
</organism>
<dbReference type="Proteomes" id="UP001247754">
    <property type="component" value="Unassembled WGS sequence"/>
</dbReference>
<dbReference type="EMBL" id="JAVKPH010000074">
    <property type="protein sequence ID" value="MDR5655426.1"/>
    <property type="molecule type" value="Genomic_DNA"/>
</dbReference>